<name>A0A4P6ENN4_9MICO</name>
<gene>
    <name evidence="3" type="ORF">ET495_15160</name>
</gene>
<evidence type="ECO:0000313" key="3">
    <source>
        <dbReference type="EMBL" id="QAY64322.1"/>
    </source>
</evidence>
<keyword evidence="4" id="KW-1185">Reference proteome</keyword>
<dbReference type="InterPro" id="IPR025323">
    <property type="entry name" value="DUF4229"/>
</dbReference>
<reference evidence="3 4" key="1">
    <citation type="submission" date="2019-01" db="EMBL/GenBank/DDBJ databases">
        <title>Genome sequencing of strain 2JSPR-7.</title>
        <authorList>
            <person name="Heo J."/>
            <person name="Kim S.-J."/>
            <person name="Kim J.-S."/>
            <person name="Hong S.-B."/>
            <person name="Kwon S.-W."/>
        </authorList>
    </citation>
    <scope>NUCLEOTIDE SEQUENCE [LARGE SCALE GENOMIC DNA]</scope>
    <source>
        <strain evidence="3 4">2JSPR-7</strain>
    </source>
</reference>
<evidence type="ECO:0000313" key="4">
    <source>
        <dbReference type="Proteomes" id="UP000291758"/>
    </source>
</evidence>
<evidence type="ECO:0000256" key="2">
    <source>
        <dbReference type="SAM" id="Phobius"/>
    </source>
</evidence>
<feature type="transmembrane region" description="Helical" evidence="2">
    <location>
        <begin position="30"/>
        <end position="48"/>
    </location>
</feature>
<feature type="region of interest" description="Disordered" evidence="1">
    <location>
        <begin position="69"/>
        <end position="95"/>
    </location>
</feature>
<dbReference type="AlphaFoldDB" id="A0A4P6ENN4"/>
<dbReference type="EMBL" id="CP035495">
    <property type="protein sequence ID" value="QAY64322.1"/>
    <property type="molecule type" value="Genomic_DNA"/>
</dbReference>
<protein>
    <submittedName>
        <fullName evidence="3">DUF4229 domain-containing protein</fullName>
    </submittedName>
</protein>
<dbReference type="Pfam" id="PF14012">
    <property type="entry name" value="DUF4229"/>
    <property type="match status" value="1"/>
</dbReference>
<organism evidence="3 4">
    <name type="scientific">Xylanimonas allomyrinae</name>
    <dbReference type="NCBI Taxonomy" id="2509459"/>
    <lineage>
        <taxon>Bacteria</taxon>
        <taxon>Bacillati</taxon>
        <taxon>Actinomycetota</taxon>
        <taxon>Actinomycetes</taxon>
        <taxon>Micrococcales</taxon>
        <taxon>Promicromonosporaceae</taxon>
        <taxon>Xylanimonas</taxon>
    </lineage>
</organism>
<keyword evidence="2" id="KW-1133">Transmembrane helix</keyword>
<keyword evidence="2" id="KW-0812">Transmembrane</keyword>
<evidence type="ECO:0000256" key="1">
    <source>
        <dbReference type="SAM" id="MobiDB-lite"/>
    </source>
</evidence>
<proteinExistence type="predicted"/>
<accession>A0A4P6ENN4</accession>
<feature type="transmembrane region" description="Helical" evidence="2">
    <location>
        <begin position="7"/>
        <end position="24"/>
    </location>
</feature>
<dbReference type="KEGG" id="xyl:ET495_15160"/>
<sequence>MVPFLLYSLYRVVVFAAVFALLLLLGAQPVVAGVVGVVVAAAVAYLFLRPARDAAAAWIAARAQARTERHRQGRFARRVAEDESMEDAADDAHER</sequence>
<dbReference type="Proteomes" id="UP000291758">
    <property type="component" value="Chromosome"/>
</dbReference>
<keyword evidence="2" id="KW-0472">Membrane</keyword>